<dbReference type="InterPro" id="IPR023214">
    <property type="entry name" value="HAD_sf"/>
</dbReference>
<evidence type="ECO:0000256" key="4">
    <source>
        <dbReference type="ARBA" id="ARBA00022723"/>
    </source>
</evidence>
<evidence type="ECO:0000256" key="3">
    <source>
        <dbReference type="ARBA" id="ARBA00022692"/>
    </source>
</evidence>
<dbReference type="NCBIfam" id="TIGR01494">
    <property type="entry name" value="ATPase_P-type"/>
    <property type="match status" value="1"/>
</dbReference>
<evidence type="ECO:0000256" key="9">
    <source>
        <dbReference type="ARBA" id="ARBA00023136"/>
    </source>
</evidence>
<dbReference type="GO" id="GO:0043682">
    <property type="term" value="F:P-type divalent copper transporter activity"/>
    <property type="evidence" value="ECO:0007669"/>
    <property type="project" value="TreeGrafter"/>
</dbReference>
<dbReference type="Gene3D" id="3.40.50.1000">
    <property type="entry name" value="HAD superfamily/HAD-like"/>
    <property type="match status" value="1"/>
</dbReference>
<dbReference type="GO" id="GO:0005524">
    <property type="term" value="F:ATP binding"/>
    <property type="evidence" value="ECO:0007669"/>
    <property type="project" value="UniProtKB-UniRule"/>
</dbReference>
<dbReference type="GO" id="GO:0005886">
    <property type="term" value="C:plasma membrane"/>
    <property type="evidence" value="ECO:0007669"/>
    <property type="project" value="UniProtKB-SubCell"/>
</dbReference>
<dbReference type="STRING" id="477690.SAMN05216474_0657"/>
<keyword evidence="4 10" id="KW-0479">Metal-binding</keyword>
<dbReference type="InterPro" id="IPR017969">
    <property type="entry name" value="Heavy-metal-associated_CS"/>
</dbReference>
<evidence type="ECO:0000256" key="1">
    <source>
        <dbReference type="ARBA" id="ARBA00004127"/>
    </source>
</evidence>
<dbReference type="InterPro" id="IPR036412">
    <property type="entry name" value="HAD-like_sf"/>
</dbReference>
<dbReference type="RefSeq" id="WP_090246279.1">
    <property type="nucleotide sequence ID" value="NZ_FPAS01000001.1"/>
</dbReference>
<feature type="transmembrane region" description="Helical" evidence="10">
    <location>
        <begin position="150"/>
        <end position="169"/>
    </location>
</feature>
<dbReference type="Pfam" id="PF00702">
    <property type="entry name" value="Hydrolase"/>
    <property type="match status" value="1"/>
</dbReference>
<dbReference type="GO" id="GO:0005507">
    <property type="term" value="F:copper ion binding"/>
    <property type="evidence" value="ECO:0007669"/>
    <property type="project" value="TreeGrafter"/>
</dbReference>
<organism evidence="12 13">
    <name type="scientific">Lishizhenia tianjinensis</name>
    <dbReference type="NCBI Taxonomy" id="477690"/>
    <lineage>
        <taxon>Bacteria</taxon>
        <taxon>Pseudomonadati</taxon>
        <taxon>Bacteroidota</taxon>
        <taxon>Flavobacteriia</taxon>
        <taxon>Flavobacteriales</taxon>
        <taxon>Crocinitomicaceae</taxon>
        <taxon>Lishizhenia</taxon>
    </lineage>
</organism>
<keyword evidence="13" id="KW-1185">Reference proteome</keyword>
<dbReference type="Gene3D" id="2.70.150.10">
    <property type="entry name" value="Calcium-transporting ATPase, cytoplasmic transduction domain A"/>
    <property type="match status" value="1"/>
</dbReference>
<dbReference type="GO" id="GO:0055070">
    <property type="term" value="P:copper ion homeostasis"/>
    <property type="evidence" value="ECO:0007669"/>
    <property type="project" value="TreeGrafter"/>
</dbReference>
<dbReference type="SUPFAM" id="SSF55008">
    <property type="entry name" value="HMA, heavy metal-associated domain"/>
    <property type="match status" value="1"/>
</dbReference>
<dbReference type="InterPro" id="IPR001757">
    <property type="entry name" value="P_typ_ATPase"/>
</dbReference>
<dbReference type="Proteomes" id="UP000236454">
    <property type="component" value="Unassembled WGS sequence"/>
</dbReference>
<dbReference type="AlphaFoldDB" id="A0A1I6Y4S0"/>
<proteinExistence type="inferred from homology"/>
<feature type="transmembrane region" description="Helical" evidence="10">
    <location>
        <begin position="334"/>
        <end position="356"/>
    </location>
</feature>
<comment type="similarity">
    <text evidence="2 10">Belongs to the cation transport ATPase (P-type) (TC 3.A.3) family. Type IB subfamily.</text>
</comment>
<evidence type="ECO:0000256" key="6">
    <source>
        <dbReference type="ARBA" id="ARBA00022840"/>
    </source>
</evidence>
<protein>
    <submittedName>
        <fullName evidence="12">Cu2+-exporting ATPase</fullName>
    </submittedName>
</protein>
<evidence type="ECO:0000313" key="13">
    <source>
        <dbReference type="Proteomes" id="UP000236454"/>
    </source>
</evidence>
<keyword evidence="7" id="KW-1278">Translocase</keyword>
<dbReference type="Gene3D" id="3.30.70.100">
    <property type="match status" value="1"/>
</dbReference>
<evidence type="ECO:0000259" key="11">
    <source>
        <dbReference type="PROSITE" id="PS50846"/>
    </source>
</evidence>
<dbReference type="SFLD" id="SFLDF00027">
    <property type="entry name" value="p-type_atpase"/>
    <property type="match status" value="1"/>
</dbReference>
<feature type="transmembrane region" description="Helical" evidence="10">
    <location>
        <begin position="709"/>
        <end position="728"/>
    </location>
</feature>
<dbReference type="InterPro" id="IPR059000">
    <property type="entry name" value="ATPase_P-type_domA"/>
</dbReference>
<dbReference type="InterPro" id="IPR006121">
    <property type="entry name" value="HMA_dom"/>
</dbReference>
<feature type="transmembrane region" description="Helical" evidence="10">
    <location>
        <begin position="181"/>
        <end position="200"/>
    </location>
</feature>
<dbReference type="PRINTS" id="PR00943">
    <property type="entry name" value="CUATPASE"/>
</dbReference>
<dbReference type="FunFam" id="2.70.150.10:FF:000002">
    <property type="entry name" value="Copper-transporting ATPase 1, putative"/>
    <property type="match status" value="1"/>
</dbReference>
<dbReference type="PROSITE" id="PS50846">
    <property type="entry name" value="HMA_2"/>
    <property type="match status" value="1"/>
</dbReference>
<dbReference type="InterPro" id="IPR023298">
    <property type="entry name" value="ATPase_P-typ_TM_dom_sf"/>
</dbReference>
<evidence type="ECO:0000256" key="8">
    <source>
        <dbReference type="ARBA" id="ARBA00022989"/>
    </source>
</evidence>
<evidence type="ECO:0000313" key="12">
    <source>
        <dbReference type="EMBL" id="SFT45466.1"/>
    </source>
</evidence>
<evidence type="ECO:0000256" key="10">
    <source>
        <dbReference type="RuleBase" id="RU362081"/>
    </source>
</evidence>
<dbReference type="SUPFAM" id="SSF56784">
    <property type="entry name" value="HAD-like"/>
    <property type="match status" value="1"/>
</dbReference>
<dbReference type="SUPFAM" id="SSF81665">
    <property type="entry name" value="Calcium ATPase, transmembrane domain M"/>
    <property type="match status" value="1"/>
</dbReference>
<dbReference type="InterPro" id="IPR027256">
    <property type="entry name" value="P-typ_ATPase_IB"/>
</dbReference>
<dbReference type="Pfam" id="PF00122">
    <property type="entry name" value="E1-E2_ATPase"/>
    <property type="match status" value="1"/>
</dbReference>
<keyword evidence="3 10" id="KW-0812">Transmembrane</keyword>
<dbReference type="PROSITE" id="PS01229">
    <property type="entry name" value="COF_2"/>
    <property type="match status" value="1"/>
</dbReference>
<dbReference type="InterPro" id="IPR008250">
    <property type="entry name" value="ATPase_P-typ_transduc_dom_A_sf"/>
</dbReference>
<comment type="subcellular location">
    <subcellularLocation>
        <location evidence="10">Cell membrane</location>
    </subcellularLocation>
    <subcellularLocation>
        <location evidence="1">Endomembrane system</location>
        <topology evidence="1">Multi-pass membrane protein</topology>
    </subcellularLocation>
</comment>
<dbReference type="InterPro" id="IPR036163">
    <property type="entry name" value="HMA_dom_sf"/>
</dbReference>
<dbReference type="PANTHER" id="PTHR43520">
    <property type="entry name" value="ATP7, ISOFORM B"/>
    <property type="match status" value="1"/>
</dbReference>
<dbReference type="NCBIfam" id="TIGR01511">
    <property type="entry name" value="ATPase-IB1_Cu"/>
    <property type="match status" value="1"/>
</dbReference>
<feature type="transmembrane region" description="Helical" evidence="10">
    <location>
        <begin position="681"/>
        <end position="703"/>
    </location>
</feature>
<dbReference type="PROSITE" id="PS00154">
    <property type="entry name" value="ATPASE_E1_E2"/>
    <property type="match status" value="1"/>
</dbReference>
<feature type="transmembrane region" description="Helical" evidence="10">
    <location>
        <begin position="92"/>
        <end position="111"/>
    </location>
</feature>
<accession>A0A1I6Y4S0</accession>
<dbReference type="OrthoDB" id="1521937at2"/>
<keyword evidence="10" id="KW-1003">Cell membrane</keyword>
<dbReference type="CDD" id="cd00371">
    <property type="entry name" value="HMA"/>
    <property type="match status" value="1"/>
</dbReference>
<dbReference type="SFLD" id="SFLDG00002">
    <property type="entry name" value="C1.7:_P-type_atpase_like"/>
    <property type="match status" value="1"/>
</dbReference>
<dbReference type="InterPro" id="IPR018303">
    <property type="entry name" value="ATPase_P-typ_P_site"/>
</dbReference>
<dbReference type="EMBL" id="FPAS01000001">
    <property type="protein sequence ID" value="SFT45466.1"/>
    <property type="molecule type" value="Genomic_DNA"/>
</dbReference>
<evidence type="ECO:0000256" key="5">
    <source>
        <dbReference type="ARBA" id="ARBA00022741"/>
    </source>
</evidence>
<dbReference type="Pfam" id="PF00403">
    <property type="entry name" value="HMA"/>
    <property type="match status" value="1"/>
</dbReference>
<feature type="domain" description="HMA" evidence="11">
    <location>
        <begin position="5"/>
        <end position="70"/>
    </location>
</feature>
<gene>
    <name evidence="12" type="ORF">SAMN05216474_0657</name>
</gene>
<feature type="transmembrane region" description="Helical" evidence="10">
    <location>
        <begin position="362"/>
        <end position="385"/>
    </location>
</feature>
<dbReference type="InterPro" id="IPR023299">
    <property type="entry name" value="ATPase_P-typ_cyto_dom_N"/>
</dbReference>
<dbReference type="SFLD" id="SFLDS00003">
    <property type="entry name" value="Haloacid_Dehalogenase"/>
    <property type="match status" value="1"/>
</dbReference>
<keyword evidence="8 10" id="KW-1133">Transmembrane helix</keyword>
<feature type="transmembrane region" description="Helical" evidence="10">
    <location>
        <begin position="117"/>
        <end position="138"/>
    </location>
</feature>
<reference evidence="12 13" key="1">
    <citation type="submission" date="2016-10" db="EMBL/GenBank/DDBJ databases">
        <authorList>
            <person name="de Groot N.N."/>
        </authorList>
    </citation>
    <scope>NUCLEOTIDE SEQUENCE [LARGE SCALE GENOMIC DNA]</scope>
    <source>
        <strain evidence="12 13">CGMCC 1.7005</strain>
    </source>
</reference>
<dbReference type="Gene3D" id="3.40.1110.10">
    <property type="entry name" value="Calcium-transporting ATPase, cytoplasmic domain N"/>
    <property type="match status" value="1"/>
</dbReference>
<dbReference type="InterPro" id="IPR044492">
    <property type="entry name" value="P_typ_ATPase_HD_dom"/>
</dbReference>
<evidence type="ECO:0000256" key="7">
    <source>
        <dbReference type="ARBA" id="ARBA00022967"/>
    </source>
</evidence>
<dbReference type="CDD" id="cd02094">
    <property type="entry name" value="P-type_ATPase_Cu-like"/>
    <property type="match status" value="1"/>
</dbReference>
<sequence>MSKTIKNTFPVEGMSCASCANHVEKALNNQEGVIHAAVNFADNSVTIECEADVNKESLRDAVSEAGYTLLIEDEDEEERKGEAYQKKLKNTIWAGVFTLPVFALSMFFMDWKPGEYISFVLSIPVLFVFGKHFFVNAFKQAKHGQVNMDSLVAMSTGIAFLISTFNTFYPQFWMEQGLMSHVYFEAATVIITFISIGDLLEERAKSKTSASLKKLIGLQPKEVQVERWGEVQTISIDKVAVHDVVLVKPGDKIPVDGEIISGDSYVDESMITGEPVAEFKQKDDQVFTGSINQNGSFKMKAAKVGKDTFLAQVIERVKEAQGSKAPVQKLADKIASVFVPTVFGIALLTFGAWMLWGGEDKVFHATMNAIAVMVIACPCALGLATPTAIMVGMGKGAENNILIKNAESLELAHKVNAIIIDKTGTVTEGKPVVTDILWSKDAKTEVLNPILLEIEEKSEHPLAHAIVQRLKDEGIKSSDELKSFDTLKGKGVKAKDEEGVEYFIGSIALMKELAIPLPQHQLDEAENWQGEAKTLVAFANKAGVLALIGIRDEIKEGAKSVLDDLKASGIDIYMMSGDSQATTAVVAKELGLTHFKGGVLPQDKAALAKDLQTQGKTVAMIGDGINDTEALAQADVSIAMGQGSDVAIDVAQITLIGSDLKLLNKAFAISHLTVKGIRQNLFWAFIYNLIGIPIAAGVLYPINGFLLDPMLAGAAMAFSSISVVLNSLRIKGQKI</sequence>
<keyword evidence="9 10" id="KW-0472">Membrane</keyword>
<dbReference type="PRINTS" id="PR00119">
    <property type="entry name" value="CATATPASE"/>
</dbReference>
<keyword evidence="5 10" id="KW-0547">Nucleotide-binding</keyword>
<dbReference type="NCBIfam" id="TIGR01525">
    <property type="entry name" value="ATPase-IB_hvy"/>
    <property type="match status" value="1"/>
</dbReference>
<evidence type="ECO:0000256" key="2">
    <source>
        <dbReference type="ARBA" id="ARBA00006024"/>
    </source>
</evidence>
<dbReference type="GO" id="GO:0016887">
    <property type="term" value="F:ATP hydrolysis activity"/>
    <property type="evidence" value="ECO:0007669"/>
    <property type="project" value="InterPro"/>
</dbReference>
<dbReference type="PROSITE" id="PS01047">
    <property type="entry name" value="HMA_1"/>
    <property type="match status" value="1"/>
</dbReference>
<name>A0A1I6Y4S0_9FLAO</name>
<dbReference type="PANTHER" id="PTHR43520:SF8">
    <property type="entry name" value="P-TYPE CU(+) TRANSPORTER"/>
    <property type="match status" value="1"/>
</dbReference>
<keyword evidence="6 10" id="KW-0067">ATP-binding</keyword>
<dbReference type="SUPFAM" id="SSF81653">
    <property type="entry name" value="Calcium ATPase, transduction domain A"/>
    <property type="match status" value="1"/>
</dbReference>
<dbReference type="GO" id="GO:0012505">
    <property type="term" value="C:endomembrane system"/>
    <property type="evidence" value="ECO:0007669"/>
    <property type="project" value="UniProtKB-SubCell"/>
</dbReference>